<keyword evidence="15" id="KW-1185">Reference proteome</keyword>
<dbReference type="RefSeq" id="WP_345344011.1">
    <property type="nucleotide sequence ID" value="NZ_BAABFB010000030.1"/>
</dbReference>
<dbReference type="PROSITE" id="PS00893">
    <property type="entry name" value="NUDIX_BOX"/>
    <property type="match status" value="1"/>
</dbReference>
<gene>
    <name evidence="14" type="ORF">GCM10023094_18840</name>
</gene>
<feature type="domain" description="Nudix hydrolase" evidence="13">
    <location>
        <begin position="10"/>
        <end position="133"/>
    </location>
</feature>
<keyword evidence="5" id="KW-0479">Metal-binding</keyword>
<dbReference type="Pfam" id="PF00293">
    <property type="entry name" value="NUDIX"/>
    <property type="match status" value="1"/>
</dbReference>
<dbReference type="Gene3D" id="3.90.79.10">
    <property type="entry name" value="Nucleoside Triphosphate Pyrophosphohydrolase"/>
    <property type="match status" value="1"/>
</dbReference>
<comment type="caution">
    <text evidence="14">The sequence shown here is derived from an EMBL/GenBank/DDBJ whole genome shotgun (WGS) entry which is preliminary data.</text>
</comment>
<evidence type="ECO:0000256" key="1">
    <source>
        <dbReference type="ARBA" id="ARBA00001946"/>
    </source>
</evidence>
<dbReference type="SUPFAM" id="SSF55811">
    <property type="entry name" value="Nudix"/>
    <property type="match status" value="1"/>
</dbReference>
<evidence type="ECO:0000259" key="13">
    <source>
        <dbReference type="PROSITE" id="PS51462"/>
    </source>
</evidence>
<dbReference type="PROSITE" id="PS51462">
    <property type="entry name" value="NUDIX"/>
    <property type="match status" value="1"/>
</dbReference>
<evidence type="ECO:0000256" key="2">
    <source>
        <dbReference type="ARBA" id="ARBA00005582"/>
    </source>
</evidence>
<dbReference type="CDD" id="cd03425">
    <property type="entry name" value="NUDIX_MutT_NudA_like"/>
    <property type="match status" value="1"/>
</dbReference>
<organism evidence="14 15">
    <name type="scientific">Rhodococcus olei</name>
    <dbReference type="NCBI Taxonomy" id="2161675"/>
    <lineage>
        <taxon>Bacteria</taxon>
        <taxon>Bacillati</taxon>
        <taxon>Actinomycetota</taxon>
        <taxon>Actinomycetes</taxon>
        <taxon>Mycobacteriales</taxon>
        <taxon>Nocardiaceae</taxon>
        <taxon>Rhodococcus</taxon>
    </lineage>
</organism>
<keyword evidence="6" id="KW-0227">DNA damage</keyword>
<evidence type="ECO:0000256" key="11">
    <source>
        <dbReference type="ARBA" id="ARBA00038905"/>
    </source>
</evidence>
<dbReference type="InterPro" id="IPR020084">
    <property type="entry name" value="NUDIX_hydrolase_CS"/>
</dbReference>
<keyword evidence="4" id="KW-0235">DNA replication</keyword>
<keyword evidence="7 12" id="KW-0378">Hydrolase</keyword>
<comment type="catalytic activity">
    <reaction evidence="10">
        <text>8-oxo-dGTP + H2O = 8-oxo-dGMP + diphosphate + H(+)</text>
        <dbReference type="Rhea" id="RHEA:31575"/>
        <dbReference type="ChEBI" id="CHEBI:15377"/>
        <dbReference type="ChEBI" id="CHEBI:15378"/>
        <dbReference type="ChEBI" id="CHEBI:33019"/>
        <dbReference type="ChEBI" id="CHEBI:63224"/>
        <dbReference type="ChEBI" id="CHEBI:77896"/>
        <dbReference type="EC" id="3.6.1.55"/>
    </reaction>
</comment>
<comment type="cofactor">
    <cofactor evidence="1">
        <name>Mg(2+)</name>
        <dbReference type="ChEBI" id="CHEBI:18420"/>
    </cofactor>
</comment>
<dbReference type="InterPro" id="IPR047127">
    <property type="entry name" value="MutT-like"/>
</dbReference>
<evidence type="ECO:0000256" key="12">
    <source>
        <dbReference type="RuleBase" id="RU003476"/>
    </source>
</evidence>
<dbReference type="Proteomes" id="UP001501183">
    <property type="component" value="Unassembled WGS sequence"/>
</dbReference>
<protein>
    <recommendedName>
        <fullName evidence="11">8-oxo-dGTP diphosphatase</fullName>
        <ecNumber evidence="11">3.6.1.55</ecNumber>
    </recommendedName>
</protein>
<dbReference type="EMBL" id="BAABFB010000030">
    <property type="protein sequence ID" value="GAA4477206.1"/>
    <property type="molecule type" value="Genomic_DNA"/>
</dbReference>
<evidence type="ECO:0000256" key="9">
    <source>
        <dbReference type="ARBA" id="ARBA00023204"/>
    </source>
</evidence>
<dbReference type="InterPro" id="IPR015797">
    <property type="entry name" value="NUDIX_hydrolase-like_dom_sf"/>
</dbReference>
<keyword evidence="8" id="KW-0460">Magnesium</keyword>
<dbReference type="InterPro" id="IPR020476">
    <property type="entry name" value="Nudix_hydrolase"/>
</dbReference>
<dbReference type="PRINTS" id="PR00502">
    <property type="entry name" value="NUDIXFAMILY"/>
</dbReference>
<reference evidence="15" key="1">
    <citation type="journal article" date="2019" name="Int. J. Syst. Evol. Microbiol.">
        <title>The Global Catalogue of Microorganisms (GCM) 10K type strain sequencing project: providing services to taxonomists for standard genome sequencing and annotation.</title>
        <authorList>
            <consortium name="The Broad Institute Genomics Platform"/>
            <consortium name="The Broad Institute Genome Sequencing Center for Infectious Disease"/>
            <person name="Wu L."/>
            <person name="Ma J."/>
        </authorList>
    </citation>
    <scope>NUCLEOTIDE SEQUENCE [LARGE SCALE GENOMIC DNA]</scope>
    <source>
        <strain evidence="15">JCM 32206</strain>
    </source>
</reference>
<dbReference type="PANTHER" id="PTHR47707:SF1">
    <property type="entry name" value="NUDIX HYDROLASE FAMILY PROTEIN"/>
    <property type="match status" value="1"/>
</dbReference>
<dbReference type="InterPro" id="IPR000086">
    <property type="entry name" value="NUDIX_hydrolase_dom"/>
</dbReference>
<proteinExistence type="inferred from homology"/>
<evidence type="ECO:0000256" key="5">
    <source>
        <dbReference type="ARBA" id="ARBA00022723"/>
    </source>
</evidence>
<evidence type="ECO:0000313" key="14">
    <source>
        <dbReference type="EMBL" id="GAA4477206.1"/>
    </source>
</evidence>
<evidence type="ECO:0000256" key="8">
    <source>
        <dbReference type="ARBA" id="ARBA00022842"/>
    </source>
</evidence>
<evidence type="ECO:0000313" key="15">
    <source>
        <dbReference type="Proteomes" id="UP001501183"/>
    </source>
</evidence>
<accession>A0ABP8P118</accession>
<evidence type="ECO:0000256" key="10">
    <source>
        <dbReference type="ARBA" id="ARBA00035861"/>
    </source>
</evidence>
<sequence>MQTWHRDSKPPREVAAAAIVDSGRLLVAQRIGPPELAGLWELPGGKIEPGETPAEGLRRELREELGVETAVGRRIGVDVPLPNGMVLRAYVVELKSGTPVALEHAAVRWVDAPGLRTAALVPNDTAWVPDLIDLLEGRDRSMP</sequence>
<dbReference type="PANTHER" id="PTHR47707">
    <property type="entry name" value="8-OXO-DGTP DIPHOSPHATASE"/>
    <property type="match status" value="1"/>
</dbReference>
<evidence type="ECO:0000256" key="4">
    <source>
        <dbReference type="ARBA" id="ARBA00022705"/>
    </source>
</evidence>
<evidence type="ECO:0000256" key="7">
    <source>
        <dbReference type="ARBA" id="ARBA00022801"/>
    </source>
</evidence>
<keyword evidence="9" id="KW-0234">DNA repair</keyword>
<keyword evidence="3" id="KW-0515">Mutator protein</keyword>
<evidence type="ECO:0000256" key="3">
    <source>
        <dbReference type="ARBA" id="ARBA00022457"/>
    </source>
</evidence>
<dbReference type="EC" id="3.6.1.55" evidence="11"/>
<comment type="similarity">
    <text evidence="2 12">Belongs to the Nudix hydrolase family.</text>
</comment>
<name>A0ABP8P118_9NOCA</name>
<evidence type="ECO:0000256" key="6">
    <source>
        <dbReference type="ARBA" id="ARBA00022763"/>
    </source>
</evidence>